<organism evidence="1">
    <name type="scientific">uncultured Caudovirales phage</name>
    <dbReference type="NCBI Taxonomy" id="2100421"/>
    <lineage>
        <taxon>Viruses</taxon>
        <taxon>Duplodnaviria</taxon>
        <taxon>Heunggongvirae</taxon>
        <taxon>Uroviricota</taxon>
        <taxon>Caudoviricetes</taxon>
        <taxon>Peduoviridae</taxon>
        <taxon>Maltschvirus</taxon>
        <taxon>Maltschvirus maltsch</taxon>
    </lineage>
</organism>
<dbReference type="EMBL" id="LR796645">
    <property type="protein sequence ID" value="CAB4155560.1"/>
    <property type="molecule type" value="Genomic_DNA"/>
</dbReference>
<sequence>MAQNLIAAFQPRGGVSSTTTIAVTGSSQQLTLPSIGPDGSCLLLTNSGTQVVFVSYGSVTASITTSLPILANTQLMISLPPGITQISCIAATVGSTLYASVGDGCLK</sequence>
<protein>
    <submittedName>
        <fullName evidence="1">Uncharacterized protein</fullName>
    </submittedName>
</protein>
<reference evidence="1" key="1">
    <citation type="submission" date="2020-04" db="EMBL/GenBank/DDBJ databases">
        <authorList>
            <person name="Chiriac C."/>
            <person name="Salcher M."/>
            <person name="Ghai R."/>
            <person name="Kavagutti S V."/>
        </authorList>
    </citation>
    <scope>NUCLEOTIDE SEQUENCE</scope>
</reference>
<accession>A0A6J5N7G2</accession>
<name>A0A6J5N7G2_9CAUD</name>
<evidence type="ECO:0000313" key="1">
    <source>
        <dbReference type="EMBL" id="CAB4155560.1"/>
    </source>
</evidence>
<gene>
    <name evidence="1" type="ORF">UFOVP671_14</name>
</gene>
<proteinExistence type="predicted"/>